<keyword evidence="5" id="KW-1185">Reference proteome</keyword>
<dbReference type="STRING" id="231916.A0A409WVE9"/>
<sequence length="284" mass="31264">MEYNSAAQNQPERRPSPSISPETRVEAPPQRATTPTPTSQAVPRPISTIEKEHVPTTPPRDTTGSPSSWPLTKENDVEVKTVGSDTNPSHPLPRLPEDITTRETLDLHPDPRTLPLHLNSRRPSTRQPSHVDWIVPQTYDRTVSIRPKSIGERLEPTLVTAISEKEKYAWKAKWTGIALNAAIGLQVVIGALTTGLSVVTTGKQTSIMTAVLGGFATIVASYLARARGSNEPELSITRVKDLEQFIRDCEAFKMDSGHVLDNSLDPKLFELRNRFEDLLGNGNG</sequence>
<keyword evidence="2" id="KW-0812">Transmembrane</keyword>
<feature type="domain" description="SMODS and SLOG-associating 2TM effector" evidence="3">
    <location>
        <begin position="161"/>
        <end position="281"/>
    </location>
</feature>
<feature type="compositionally biased region" description="Polar residues" evidence="1">
    <location>
        <begin position="59"/>
        <end position="70"/>
    </location>
</feature>
<gene>
    <name evidence="4" type="ORF">CVT26_013358</name>
</gene>
<dbReference type="OrthoDB" id="3245801at2759"/>
<protein>
    <recommendedName>
        <fullName evidence="3">SMODS and SLOG-associating 2TM effector domain-containing protein</fullName>
    </recommendedName>
</protein>
<dbReference type="Pfam" id="PF18142">
    <property type="entry name" value="SLATT_fungal"/>
    <property type="match status" value="1"/>
</dbReference>
<feature type="region of interest" description="Disordered" evidence="1">
    <location>
        <begin position="1"/>
        <end position="128"/>
    </location>
</feature>
<dbReference type="InParanoid" id="A0A409WVE9"/>
<dbReference type="NCBIfam" id="NF033635">
    <property type="entry name" value="SLATT_fungal"/>
    <property type="match status" value="1"/>
</dbReference>
<comment type="caution">
    <text evidence="4">The sequence shown here is derived from an EMBL/GenBank/DDBJ whole genome shotgun (WGS) entry which is preliminary data.</text>
</comment>
<organism evidence="4 5">
    <name type="scientific">Gymnopilus dilepis</name>
    <dbReference type="NCBI Taxonomy" id="231916"/>
    <lineage>
        <taxon>Eukaryota</taxon>
        <taxon>Fungi</taxon>
        <taxon>Dikarya</taxon>
        <taxon>Basidiomycota</taxon>
        <taxon>Agaricomycotina</taxon>
        <taxon>Agaricomycetes</taxon>
        <taxon>Agaricomycetidae</taxon>
        <taxon>Agaricales</taxon>
        <taxon>Agaricineae</taxon>
        <taxon>Hymenogastraceae</taxon>
        <taxon>Gymnopilus</taxon>
    </lineage>
</organism>
<feature type="transmembrane region" description="Helical" evidence="2">
    <location>
        <begin position="205"/>
        <end position="224"/>
    </location>
</feature>
<name>A0A409WVE9_9AGAR</name>
<dbReference type="EMBL" id="NHYE01004750">
    <property type="protein sequence ID" value="PPQ82436.1"/>
    <property type="molecule type" value="Genomic_DNA"/>
</dbReference>
<feature type="compositionally biased region" description="Low complexity" evidence="1">
    <location>
        <begin position="16"/>
        <end position="41"/>
    </location>
</feature>
<proteinExistence type="predicted"/>
<feature type="compositionally biased region" description="Polar residues" evidence="1">
    <location>
        <begin position="1"/>
        <end position="10"/>
    </location>
</feature>
<dbReference type="InterPro" id="IPR041622">
    <property type="entry name" value="SLATT_fungi"/>
</dbReference>
<evidence type="ECO:0000256" key="2">
    <source>
        <dbReference type="SAM" id="Phobius"/>
    </source>
</evidence>
<keyword evidence="2" id="KW-1133">Transmembrane helix</keyword>
<evidence type="ECO:0000313" key="4">
    <source>
        <dbReference type="EMBL" id="PPQ82436.1"/>
    </source>
</evidence>
<accession>A0A409WVE9</accession>
<dbReference type="Proteomes" id="UP000284706">
    <property type="component" value="Unassembled WGS sequence"/>
</dbReference>
<dbReference type="AlphaFoldDB" id="A0A409WVE9"/>
<feature type="compositionally biased region" description="Basic and acidic residues" evidence="1">
    <location>
        <begin position="95"/>
        <end position="111"/>
    </location>
</feature>
<evidence type="ECO:0000259" key="3">
    <source>
        <dbReference type="Pfam" id="PF18142"/>
    </source>
</evidence>
<keyword evidence="2" id="KW-0472">Membrane</keyword>
<feature type="transmembrane region" description="Helical" evidence="2">
    <location>
        <begin position="177"/>
        <end position="199"/>
    </location>
</feature>
<reference evidence="4 5" key="1">
    <citation type="journal article" date="2018" name="Evol. Lett.">
        <title>Horizontal gene cluster transfer increased hallucinogenic mushroom diversity.</title>
        <authorList>
            <person name="Reynolds H.T."/>
            <person name="Vijayakumar V."/>
            <person name="Gluck-Thaler E."/>
            <person name="Korotkin H.B."/>
            <person name="Matheny P.B."/>
            <person name="Slot J.C."/>
        </authorList>
    </citation>
    <scope>NUCLEOTIDE SEQUENCE [LARGE SCALE GENOMIC DNA]</scope>
    <source>
        <strain evidence="4 5">SRW20</strain>
    </source>
</reference>
<evidence type="ECO:0000256" key="1">
    <source>
        <dbReference type="SAM" id="MobiDB-lite"/>
    </source>
</evidence>
<evidence type="ECO:0000313" key="5">
    <source>
        <dbReference type="Proteomes" id="UP000284706"/>
    </source>
</evidence>